<dbReference type="RefSeq" id="WP_110942675.1">
    <property type="nucleotide sequence ID" value="NZ_FQZV01000077.1"/>
</dbReference>
<dbReference type="STRING" id="1121919.SAMN02745975_03723"/>
<reference evidence="2" key="1">
    <citation type="submission" date="2016-11" db="EMBL/GenBank/DDBJ databases">
        <authorList>
            <person name="Varghese N."/>
            <person name="Submissions S."/>
        </authorList>
    </citation>
    <scope>NUCLEOTIDE SEQUENCE [LARGE SCALE GENOMIC DNA]</scope>
    <source>
        <strain evidence="2">DSM 17957</strain>
    </source>
</reference>
<feature type="non-terminal residue" evidence="1">
    <location>
        <position position="101"/>
    </location>
</feature>
<dbReference type="Proteomes" id="UP000184536">
    <property type="component" value="Unassembled WGS sequence"/>
</dbReference>
<organism evidence="1 2">
    <name type="scientific">Geosporobacter subterraneus DSM 17957</name>
    <dbReference type="NCBI Taxonomy" id="1121919"/>
    <lineage>
        <taxon>Bacteria</taxon>
        <taxon>Bacillati</taxon>
        <taxon>Bacillota</taxon>
        <taxon>Clostridia</taxon>
        <taxon>Peptostreptococcales</taxon>
        <taxon>Thermotaleaceae</taxon>
        <taxon>Geosporobacter</taxon>
    </lineage>
</organism>
<sequence>MARTPNQDYWEQVIADQRDSGLTQVKWCEQKDVNIHNFRYWKNRLKRDENSNIISSATTWTLVTASSPTSTVKPSMSGTGEIDIQVGKVKMTLRNSVDPNL</sequence>
<accession>A0A1M6PYT5</accession>
<dbReference type="NCBIfam" id="NF047593">
    <property type="entry name" value="IS66_ISAeme5_TnpA"/>
    <property type="match status" value="1"/>
</dbReference>
<keyword evidence="2" id="KW-1185">Reference proteome</keyword>
<dbReference type="EMBL" id="FQZV01000077">
    <property type="protein sequence ID" value="SHK13100.1"/>
    <property type="molecule type" value="Genomic_DNA"/>
</dbReference>
<dbReference type="AlphaFoldDB" id="A0A1M6PYT5"/>
<protein>
    <recommendedName>
        <fullName evidence="3">Transposase</fullName>
    </recommendedName>
</protein>
<proteinExistence type="predicted"/>
<evidence type="ECO:0000313" key="2">
    <source>
        <dbReference type="Proteomes" id="UP000184536"/>
    </source>
</evidence>
<dbReference type="OrthoDB" id="9808061at2"/>
<gene>
    <name evidence="1" type="ORF">SAMN02745975_03723</name>
</gene>
<evidence type="ECO:0000313" key="1">
    <source>
        <dbReference type="EMBL" id="SHK13100.1"/>
    </source>
</evidence>
<name>A0A1M6PYT5_9FIRM</name>
<evidence type="ECO:0008006" key="3">
    <source>
        <dbReference type="Google" id="ProtNLM"/>
    </source>
</evidence>